<dbReference type="Proteomes" id="UP000649753">
    <property type="component" value="Unassembled WGS sequence"/>
</dbReference>
<comment type="caution">
    <text evidence="2">The sequence shown here is derived from an EMBL/GenBank/DDBJ whole genome shotgun (WGS) entry which is preliminary data.</text>
</comment>
<evidence type="ECO:0000313" key="2">
    <source>
        <dbReference type="EMBL" id="MBE1490528.1"/>
    </source>
</evidence>
<dbReference type="EMBL" id="JADBEB010000001">
    <property type="protein sequence ID" value="MBE1490528.1"/>
    <property type="molecule type" value="Genomic_DNA"/>
</dbReference>
<evidence type="ECO:0008006" key="4">
    <source>
        <dbReference type="Google" id="ProtNLM"/>
    </source>
</evidence>
<evidence type="ECO:0000256" key="1">
    <source>
        <dbReference type="SAM" id="Phobius"/>
    </source>
</evidence>
<keyword evidence="3" id="KW-1185">Reference proteome</keyword>
<feature type="transmembrane region" description="Helical" evidence="1">
    <location>
        <begin position="111"/>
        <end position="131"/>
    </location>
</feature>
<gene>
    <name evidence="2" type="ORF">H4W31_006166</name>
</gene>
<name>A0A927R289_9ACTN</name>
<accession>A0A927R289</accession>
<keyword evidence="1" id="KW-0812">Transmembrane</keyword>
<organism evidence="2 3">
    <name type="scientific">Plantactinospora soyae</name>
    <dbReference type="NCBI Taxonomy" id="1544732"/>
    <lineage>
        <taxon>Bacteria</taxon>
        <taxon>Bacillati</taxon>
        <taxon>Actinomycetota</taxon>
        <taxon>Actinomycetes</taxon>
        <taxon>Micromonosporales</taxon>
        <taxon>Micromonosporaceae</taxon>
        <taxon>Plantactinospora</taxon>
    </lineage>
</organism>
<protein>
    <recommendedName>
        <fullName evidence="4">DUF1440 domain-containing protein</fullName>
    </recommendedName>
</protein>
<keyword evidence="1" id="KW-1133">Transmembrane helix</keyword>
<sequence>MIGQTVTGLAHRRTNRDQVTDLVDGAIAGAVGTVALNVVTYLDMTVRARPASSTPEESARRLTEALHIGLGPEDRAANRRSGLGPLLGYAIGVACGAALTVVGLRRLPGPVAAGLFGAGAMLASDGMLTVLRITDPRRWSRSDWLSDVVPHLAYGMAARATLDHLNQARRPNRRFPLRVHPD</sequence>
<reference evidence="2" key="1">
    <citation type="submission" date="2020-10" db="EMBL/GenBank/DDBJ databases">
        <title>Sequencing the genomes of 1000 actinobacteria strains.</title>
        <authorList>
            <person name="Klenk H.-P."/>
        </authorList>
    </citation>
    <scope>NUCLEOTIDE SEQUENCE</scope>
    <source>
        <strain evidence="2">DSM 46832</strain>
    </source>
</reference>
<keyword evidence="1" id="KW-0472">Membrane</keyword>
<feature type="transmembrane region" description="Helical" evidence="1">
    <location>
        <begin position="86"/>
        <end position="105"/>
    </location>
</feature>
<evidence type="ECO:0000313" key="3">
    <source>
        <dbReference type="Proteomes" id="UP000649753"/>
    </source>
</evidence>
<proteinExistence type="predicted"/>
<dbReference type="AlphaFoldDB" id="A0A927R289"/>